<dbReference type="InterPro" id="IPR000718">
    <property type="entry name" value="Peptidase_M13"/>
</dbReference>
<dbReference type="PANTHER" id="PTHR11733:SF224">
    <property type="entry name" value="NEPRILYSIN-2"/>
    <property type="match status" value="1"/>
</dbReference>
<evidence type="ECO:0000259" key="1">
    <source>
        <dbReference type="Pfam" id="PF01431"/>
    </source>
</evidence>
<dbReference type="PRINTS" id="PR00786">
    <property type="entry name" value="NEPRILYSIN"/>
</dbReference>
<evidence type="ECO:0000313" key="2">
    <source>
        <dbReference type="EMBL" id="KAK4292216.1"/>
    </source>
</evidence>
<dbReference type="AlphaFoldDB" id="A0AAE1NNV6"/>
<dbReference type="GO" id="GO:0016485">
    <property type="term" value="P:protein processing"/>
    <property type="evidence" value="ECO:0007669"/>
    <property type="project" value="TreeGrafter"/>
</dbReference>
<sequence>LLNDTKLTELYHGLAVSGGDLLDNMRNLTIFGTNYAFRRLREKVDKKDWRNHGAAAVVNAFYSPLENSIQFPAGILQGTFFSADRPKYMNFGGIGYVIGHEITHGFDDTGRQFDSKGDLRDWWDKTTKQKFLQKAKCIIHQYGNYSVPEVNLTVNGINTQGENIADNGGIKEAYFAYNQWENEFGVEQPLPSLPYSTKQLFWLSAANVWCGKYRPEALKLRVLTGVHSPAQFRVNGPFSNQPEFARDWNCPVGSKLNPDPNQRCAVW</sequence>
<dbReference type="Proteomes" id="UP001292094">
    <property type="component" value="Unassembled WGS sequence"/>
</dbReference>
<reference evidence="2" key="1">
    <citation type="submission" date="2023-11" db="EMBL/GenBank/DDBJ databases">
        <title>Genome assemblies of two species of porcelain crab, Petrolisthes cinctipes and Petrolisthes manimaculis (Anomura: Porcellanidae).</title>
        <authorList>
            <person name="Angst P."/>
        </authorList>
    </citation>
    <scope>NUCLEOTIDE SEQUENCE</scope>
    <source>
        <strain evidence="2">PB745_02</strain>
        <tissue evidence="2">Gill</tissue>
    </source>
</reference>
<gene>
    <name evidence="2" type="ORF">Pmani_034992</name>
</gene>
<dbReference type="Gene3D" id="1.10.1380.10">
    <property type="entry name" value="Neutral endopeptidase , domain2"/>
    <property type="match status" value="1"/>
</dbReference>
<accession>A0AAE1NNV6</accession>
<dbReference type="Pfam" id="PF01431">
    <property type="entry name" value="Peptidase_M13"/>
    <property type="match status" value="1"/>
</dbReference>
<feature type="domain" description="Peptidase M13 C-terminal" evidence="1">
    <location>
        <begin position="59"/>
        <end position="264"/>
    </location>
</feature>
<dbReference type="GO" id="GO:0004222">
    <property type="term" value="F:metalloendopeptidase activity"/>
    <property type="evidence" value="ECO:0007669"/>
    <property type="project" value="InterPro"/>
</dbReference>
<feature type="non-terminal residue" evidence="2">
    <location>
        <position position="1"/>
    </location>
</feature>
<dbReference type="SUPFAM" id="SSF55486">
    <property type="entry name" value="Metalloproteases ('zincins'), catalytic domain"/>
    <property type="match status" value="1"/>
</dbReference>
<organism evidence="2 3">
    <name type="scientific">Petrolisthes manimaculis</name>
    <dbReference type="NCBI Taxonomy" id="1843537"/>
    <lineage>
        <taxon>Eukaryota</taxon>
        <taxon>Metazoa</taxon>
        <taxon>Ecdysozoa</taxon>
        <taxon>Arthropoda</taxon>
        <taxon>Crustacea</taxon>
        <taxon>Multicrustacea</taxon>
        <taxon>Malacostraca</taxon>
        <taxon>Eumalacostraca</taxon>
        <taxon>Eucarida</taxon>
        <taxon>Decapoda</taxon>
        <taxon>Pleocyemata</taxon>
        <taxon>Anomura</taxon>
        <taxon>Galatheoidea</taxon>
        <taxon>Porcellanidae</taxon>
        <taxon>Petrolisthes</taxon>
    </lineage>
</organism>
<protein>
    <recommendedName>
        <fullName evidence="1">Peptidase M13 C-terminal domain-containing protein</fullName>
    </recommendedName>
</protein>
<name>A0AAE1NNV6_9EUCA</name>
<dbReference type="InterPro" id="IPR042089">
    <property type="entry name" value="Peptidase_M13_dom_2"/>
</dbReference>
<dbReference type="InterPro" id="IPR018497">
    <property type="entry name" value="Peptidase_M13_C"/>
</dbReference>
<dbReference type="PROSITE" id="PS51885">
    <property type="entry name" value="NEPRILYSIN"/>
    <property type="match status" value="1"/>
</dbReference>
<comment type="caution">
    <text evidence="2">The sequence shown here is derived from an EMBL/GenBank/DDBJ whole genome shotgun (WGS) entry which is preliminary data.</text>
</comment>
<dbReference type="PANTHER" id="PTHR11733">
    <property type="entry name" value="ZINC METALLOPROTEASE FAMILY M13 NEPRILYSIN-RELATED"/>
    <property type="match status" value="1"/>
</dbReference>
<dbReference type="EMBL" id="JAWZYT010004895">
    <property type="protein sequence ID" value="KAK4292216.1"/>
    <property type="molecule type" value="Genomic_DNA"/>
</dbReference>
<dbReference type="Gene3D" id="3.40.390.10">
    <property type="entry name" value="Collagenase (Catalytic Domain)"/>
    <property type="match status" value="1"/>
</dbReference>
<keyword evidence="3" id="KW-1185">Reference proteome</keyword>
<evidence type="ECO:0000313" key="3">
    <source>
        <dbReference type="Proteomes" id="UP001292094"/>
    </source>
</evidence>
<proteinExistence type="predicted"/>
<dbReference type="InterPro" id="IPR024079">
    <property type="entry name" value="MetalloPept_cat_dom_sf"/>
</dbReference>
<dbReference type="GO" id="GO:0005886">
    <property type="term" value="C:plasma membrane"/>
    <property type="evidence" value="ECO:0007669"/>
    <property type="project" value="TreeGrafter"/>
</dbReference>
<dbReference type="CDD" id="cd08662">
    <property type="entry name" value="M13"/>
    <property type="match status" value="1"/>
</dbReference>